<dbReference type="EMBL" id="RFFH01000004">
    <property type="protein sequence ID" value="RMI32870.1"/>
    <property type="molecule type" value="Genomic_DNA"/>
</dbReference>
<evidence type="ECO:0000256" key="6">
    <source>
        <dbReference type="SAM" id="Phobius"/>
    </source>
</evidence>
<keyword evidence="9" id="KW-1185">Reference proteome</keyword>
<dbReference type="OrthoDB" id="7177610at2"/>
<organism evidence="8 9">
    <name type="scientific">Nocardia stercoris</name>
    <dbReference type="NCBI Taxonomy" id="2483361"/>
    <lineage>
        <taxon>Bacteria</taxon>
        <taxon>Bacillati</taxon>
        <taxon>Actinomycetota</taxon>
        <taxon>Actinomycetes</taxon>
        <taxon>Mycobacteriales</taxon>
        <taxon>Nocardiaceae</taxon>
        <taxon>Nocardia</taxon>
    </lineage>
</organism>
<protein>
    <submittedName>
        <fullName evidence="8">ComEC/Rec2 family competence protein</fullName>
    </submittedName>
</protein>
<evidence type="ECO:0000313" key="8">
    <source>
        <dbReference type="EMBL" id="RMI32870.1"/>
    </source>
</evidence>
<sequence>MSGPAPADRQLVEVPSVLDIRLLPVALSCWAAALVAIGFGWRIGLILAGVLTAAAIALSPMLFRDRKQPGAVLLLVLLAVLLTGAGFAAAAAWQEYRAETHPLRHMAGGTYVTAVVVPSEDPKQLPEQAFGPRQWMVRAGLLEYRHGPVPVRAGGSVIVLAPGPGWSALVPGQQVTFRARVQRPWRHDLTVAVLRAQGPPTAVGPPPWWQVPATAVRTRFVAAAQRALPERAAGLLPGLVDGDTARLPDDVRENFTKTDLSHLVAVSGTNVTIVLASVLVSVRRVSLGPRVGALLAALALTGFVILARPSPTVLRAAVMGAVTLTAVVTGRRRQALPALCTAVVGLLAFSPGLALDAGFALSVLATAGLILLAPGWSQWLVAHGWPHRPAEAVSVALAAFLLSSPVIAALTGHVGLLAVLANVLVEPVVAPITVLGTLGALLSCLWLPGAVLLLRLTGPPLWWLLEVSGRGAALGISLSVPSGVWGGAATAAVVAVLVALSARPPGDHRTPADPDG</sequence>
<evidence type="ECO:0000313" key="9">
    <source>
        <dbReference type="Proteomes" id="UP000279275"/>
    </source>
</evidence>
<keyword evidence="5 6" id="KW-0472">Membrane</keyword>
<dbReference type="AlphaFoldDB" id="A0A3M2L873"/>
<keyword evidence="4 6" id="KW-1133">Transmembrane helix</keyword>
<feature type="transmembrane region" description="Helical" evidence="6">
    <location>
        <begin position="70"/>
        <end position="93"/>
    </location>
</feature>
<feature type="transmembrane region" description="Helical" evidence="6">
    <location>
        <begin position="359"/>
        <end position="381"/>
    </location>
</feature>
<dbReference type="PANTHER" id="PTHR30619">
    <property type="entry name" value="DNA INTERNALIZATION/COMPETENCE PROTEIN COMEC/REC2"/>
    <property type="match status" value="1"/>
</dbReference>
<accession>A0A3M2L873</accession>
<name>A0A3M2L873_9NOCA</name>
<feature type="domain" description="ComEC/Rec2-related protein" evidence="7">
    <location>
        <begin position="239"/>
        <end position="500"/>
    </location>
</feature>
<proteinExistence type="predicted"/>
<evidence type="ECO:0000256" key="2">
    <source>
        <dbReference type="ARBA" id="ARBA00022475"/>
    </source>
</evidence>
<evidence type="ECO:0000256" key="3">
    <source>
        <dbReference type="ARBA" id="ARBA00022692"/>
    </source>
</evidence>
<reference evidence="8 9" key="1">
    <citation type="submission" date="2018-10" db="EMBL/GenBank/DDBJ databases">
        <title>Isolation from cow dung.</title>
        <authorList>
            <person name="Ling L."/>
        </authorList>
    </citation>
    <scope>NUCLEOTIDE SEQUENCE [LARGE SCALE GENOMIC DNA]</scope>
    <source>
        <strain evidence="8 9">NEAU-LL90</strain>
    </source>
</reference>
<gene>
    <name evidence="8" type="ORF">EBN03_13195</name>
</gene>
<evidence type="ECO:0000256" key="5">
    <source>
        <dbReference type="ARBA" id="ARBA00023136"/>
    </source>
</evidence>
<feature type="transmembrane region" description="Helical" evidence="6">
    <location>
        <begin position="260"/>
        <end position="280"/>
    </location>
</feature>
<keyword evidence="2" id="KW-1003">Cell membrane</keyword>
<feature type="transmembrane region" description="Helical" evidence="6">
    <location>
        <begin position="287"/>
        <end position="306"/>
    </location>
</feature>
<dbReference type="InterPro" id="IPR004477">
    <property type="entry name" value="ComEC_N"/>
</dbReference>
<feature type="transmembrane region" description="Helical" evidence="6">
    <location>
        <begin position="393"/>
        <end position="420"/>
    </location>
</feature>
<feature type="transmembrane region" description="Helical" evidence="6">
    <location>
        <begin position="20"/>
        <end position="39"/>
    </location>
</feature>
<dbReference type="PANTHER" id="PTHR30619:SF7">
    <property type="entry name" value="BETA-LACTAMASE DOMAIN PROTEIN"/>
    <property type="match status" value="1"/>
</dbReference>
<dbReference type="RefSeq" id="WP_122188255.1">
    <property type="nucleotide sequence ID" value="NZ_RFFH01000004.1"/>
</dbReference>
<feature type="transmembrane region" description="Helical" evidence="6">
    <location>
        <begin position="484"/>
        <end position="502"/>
    </location>
</feature>
<dbReference type="NCBIfam" id="TIGR00360">
    <property type="entry name" value="ComEC_N-term"/>
    <property type="match status" value="1"/>
</dbReference>
<dbReference type="InterPro" id="IPR052159">
    <property type="entry name" value="Competence_DNA_uptake"/>
</dbReference>
<dbReference type="GO" id="GO:0005886">
    <property type="term" value="C:plasma membrane"/>
    <property type="evidence" value="ECO:0007669"/>
    <property type="project" value="UniProtKB-SubCell"/>
</dbReference>
<comment type="subcellular location">
    <subcellularLocation>
        <location evidence="1">Cell membrane</location>
        <topology evidence="1">Multi-pass membrane protein</topology>
    </subcellularLocation>
</comment>
<dbReference type="Proteomes" id="UP000279275">
    <property type="component" value="Unassembled WGS sequence"/>
</dbReference>
<dbReference type="Pfam" id="PF03772">
    <property type="entry name" value="Competence"/>
    <property type="match status" value="1"/>
</dbReference>
<feature type="transmembrane region" description="Helical" evidence="6">
    <location>
        <begin position="432"/>
        <end position="454"/>
    </location>
</feature>
<evidence type="ECO:0000259" key="7">
    <source>
        <dbReference type="Pfam" id="PF03772"/>
    </source>
</evidence>
<evidence type="ECO:0000256" key="1">
    <source>
        <dbReference type="ARBA" id="ARBA00004651"/>
    </source>
</evidence>
<evidence type="ECO:0000256" key="4">
    <source>
        <dbReference type="ARBA" id="ARBA00022989"/>
    </source>
</evidence>
<comment type="caution">
    <text evidence="8">The sequence shown here is derived from an EMBL/GenBank/DDBJ whole genome shotgun (WGS) entry which is preliminary data.</text>
</comment>
<feature type="transmembrane region" description="Helical" evidence="6">
    <location>
        <begin position="45"/>
        <end position="63"/>
    </location>
</feature>
<keyword evidence="3 6" id="KW-0812">Transmembrane</keyword>
<feature type="transmembrane region" description="Helical" evidence="6">
    <location>
        <begin position="335"/>
        <end position="353"/>
    </location>
</feature>